<evidence type="ECO:0000256" key="1">
    <source>
        <dbReference type="ARBA" id="ARBA00022714"/>
    </source>
</evidence>
<organism evidence="6 7">
    <name type="scientific">Neoroseomonas alkaliterrae</name>
    <dbReference type="NCBI Taxonomy" id="1452450"/>
    <lineage>
        <taxon>Bacteria</taxon>
        <taxon>Pseudomonadati</taxon>
        <taxon>Pseudomonadota</taxon>
        <taxon>Alphaproteobacteria</taxon>
        <taxon>Acetobacterales</taxon>
        <taxon>Acetobacteraceae</taxon>
        <taxon>Neoroseomonas</taxon>
    </lineage>
</organism>
<dbReference type="PROSITE" id="PS51296">
    <property type="entry name" value="RIESKE"/>
    <property type="match status" value="1"/>
</dbReference>
<dbReference type="GO" id="GO:0051537">
    <property type="term" value="F:2 iron, 2 sulfur cluster binding"/>
    <property type="evidence" value="ECO:0007669"/>
    <property type="project" value="UniProtKB-KW"/>
</dbReference>
<keyword evidence="6" id="KW-0223">Dioxygenase</keyword>
<dbReference type="Pfam" id="PF00355">
    <property type="entry name" value="Rieske"/>
    <property type="match status" value="1"/>
</dbReference>
<dbReference type="PANTHER" id="PTHR21496">
    <property type="entry name" value="FERREDOXIN-RELATED"/>
    <property type="match status" value="1"/>
</dbReference>
<dbReference type="Proteomes" id="UP000562254">
    <property type="component" value="Unassembled WGS sequence"/>
</dbReference>
<sequence>MARHVVAPVAEIPPGARKVIEAAGKRIVVFNLDGAFFALLDRCPHQGGPLSGGILCGLTQSEEPGTYRFSRAGEFIRCPWHQWEFDIRTGKSWFDPRRTKVRPFPARVEAGAALVEGPYTAETFPVRVEDSYVVVEA</sequence>
<protein>
    <submittedName>
        <fullName evidence="6">3-phenylpropionate/trans-cinnamate dioxygenase ferredoxin subunit</fullName>
    </submittedName>
</protein>
<evidence type="ECO:0000256" key="3">
    <source>
        <dbReference type="ARBA" id="ARBA00023004"/>
    </source>
</evidence>
<evidence type="ECO:0000313" key="6">
    <source>
        <dbReference type="EMBL" id="MBB5691239.1"/>
    </source>
</evidence>
<feature type="domain" description="Rieske" evidence="5">
    <location>
        <begin position="4"/>
        <end position="115"/>
    </location>
</feature>
<keyword evidence="4" id="KW-0411">Iron-sulfur</keyword>
<proteinExistence type="predicted"/>
<dbReference type="SUPFAM" id="SSF50022">
    <property type="entry name" value="ISP domain"/>
    <property type="match status" value="1"/>
</dbReference>
<accession>A0A840XXA3</accession>
<dbReference type="EMBL" id="JACIJE010000010">
    <property type="protein sequence ID" value="MBB5691239.1"/>
    <property type="molecule type" value="Genomic_DNA"/>
</dbReference>
<dbReference type="Gene3D" id="2.102.10.10">
    <property type="entry name" value="Rieske [2Fe-2S] iron-sulphur domain"/>
    <property type="match status" value="1"/>
</dbReference>
<comment type="caution">
    <text evidence="6">The sequence shown here is derived from an EMBL/GenBank/DDBJ whole genome shotgun (WGS) entry which is preliminary data.</text>
</comment>
<keyword evidence="6" id="KW-0560">Oxidoreductase</keyword>
<dbReference type="CDD" id="cd03467">
    <property type="entry name" value="Rieske"/>
    <property type="match status" value="1"/>
</dbReference>
<dbReference type="GO" id="GO:0051213">
    <property type="term" value="F:dioxygenase activity"/>
    <property type="evidence" value="ECO:0007669"/>
    <property type="project" value="UniProtKB-KW"/>
</dbReference>
<dbReference type="PANTHER" id="PTHR21496:SF23">
    <property type="entry name" value="3-PHENYLPROPIONATE_CINNAMIC ACID DIOXYGENASE FERREDOXIN SUBUNIT"/>
    <property type="match status" value="1"/>
</dbReference>
<dbReference type="RefSeq" id="WP_184486626.1">
    <property type="nucleotide sequence ID" value="NZ_JAAEDJ010000142.1"/>
</dbReference>
<evidence type="ECO:0000313" key="7">
    <source>
        <dbReference type="Proteomes" id="UP000562254"/>
    </source>
</evidence>
<dbReference type="GO" id="GO:0046872">
    <property type="term" value="F:metal ion binding"/>
    <property type="evidence" value="ECO:0007669"/>
    <property type="project" value="UniProtKB-KW"/>
</dbReference>
<keyword evidence="1" id="KW-0001">2Fe-2S</keyword>
<evidence type="ECO:0000259" key="5">
    <source>
        <dbReference type="PROSITE" id="PS51296"/>
    </source>
</evidence>
<evidence type="ECO:0000256" key="2">
    <source>
        <dbReference type="ARBA" id="ARBA00022723"/>
    </source>
</evidence>
<dbReference type="InterPro" id="IPR036922">
    <property type="entry name" value="Rieske_2Fe-2S_sf"/>
</dbReference>
<keyword evidence="3" id="KW-0408">Iron</keyword>
<keyword evidence="2" id="KW-0479">Metal-binding</keyword>
<dbReference type="AlphaFoldDB" id="A0A840XXA3"/>
<reference evidence="6 7" key="1">
    <citation type="submission" date="2020-08" db="EMBL/GenBank/DDBJ databases">
        <title>Genomic Encyclopedia of Type Strains, Phase IV (KMG-IV): sequencing the most valuable type-strain genomes for metagenomic binning, comparative biology and taxonomic classification.</title>
        <authorList>
            <person name="Goeker M."/>
        </authorList>
    </citation>
    <scope>NUCLEOTIDE SEQUENCE [LARGE SCALE GENOMIC DNA]</scope>
    <source>
        <strain evidence="6 7">DSM 25895</strain>
    </source>
</reference>
<name>A0A840XXA3_9PROT</name>
<keyword evidence="7" id="KW-1185">Reference proteome</keyword>
<gene>
    <name evidence="6" type="ORF">FHS88_003391</name>
</gene>
<dbReference type="InterPro" id="IPR017941">
    <property type="entry name" value="Rieske_2Fe-2S"/>
</dbReference>
<evidence type="ECO:0000256" key="4">
    <source>
        <dbReference type="ARBA" id="ARBA00023014"/>
    </source>
</evidence>